<dbReference type="PANTHER" id="PTHR15241:SF304">
    <property type="entry name" value="RRM DOMAIN-CONTAINING PROTEIN"/>
    <property type="match status" value="1"/>
</dbReference>
<reference evidence="2 3" key="1">
    <citation type="submission" date="2016-11" db="EMBL/GenBank/DDBJ databases">
        <authorList>
            <person name="Jaros S."/>
            <person name="Januszkiewicz K."/>
            <person name="Wedrychowicz H."/>
        </authorList>
    </citation>
    <scope>NUCLEOTIDE SEQUENCE [LARGE SCALE GENOMIC DNA]</scope>
    <source>
        <strain evidence="2 3">DSM 18119</strain>
    </source>
</reference>
<dbReference type="STRING" id="1121884.SAMN02745131_00311"/>
<dbReference type="InterPro" id="IPR012677">
    <property type="entry name" value="Nucleotide-bd_a/b_plait_sf"/>
</dbReference>
<proteinExistence type="predicted"/>
<accession>A0A1M4T1N2</accession>
<dbReference type="Pfam" id="PF00076">
    <property type="entry name" value="RRM_1"/>
    <property type="match status" value="1"/>
</dbReference>
<evidence type="ECO:0000259" key="1">
    <source>
        <dbReference type="PROSITE" id="PS50102"/>
    </source>
</evidence>
<keyword evidence="3" id="KW-1185">Reference proteome</keyword>
<dbReference type="InterPro" id="IPR000504">
    <property type="entry name" value="RRM_dom"/>
</dbReference>
<dbReference type="InterPro" id="IPR035979">
    <property type="entry name" value="RBD_domain_sf"/>
</dbReference>
<dbReference type="GO" id="GO:0003723">
    <property type="term" value="F:RNA binding"/>
    <property type="evidence" value="ECO:0007669"/>
    <property type="project" value="InterPro"/>
</dbReference>
<evidence type="ECO:0000313" key="2">
    <source>
        <dbReference type="EMBL" id="SHE38295.1"/>
    </source>
</evidence>
<dbReference type="SUPFAM" id="SSF54928">
    <property type="entry name" value="RNA-binding domain, RBD"/>
    <property type="match status" value="1"/>
</dbReference>
<protein>
    <submittedName>
        <fullName evidence="2">RNA recognition motif. (A.k.a. RRM, RBD, or RNP domain)</fullName>
    </submittedName>
</protein>
<dbReference type="SMART" id="SM00360">
    <property type="entry name" value="RRM"/>
    <property type="match status" value="1"/>
</dbReference>
<dbReference type="AlphaFoldDB" id="A0A1M4T1N2"/>
<sequence length="102" mass="11582">MNIYITQLDTQWKDLDLKNLFAPYGEVASAEISIDSFTEKSRGFGYVEMPNDEEAQKAIKALNETEVNGQKITVQQAEPKDVRKGSYKVGNGAVNMYRFRKN</sequence>
<dbReference type="OrthoDB" id="9798855at2"/>
<dbReference type="Gene3D" id="3.30.70.330">
    <property type="match status" value="1"/>
</dbReference>
<name>A0A1M4T1N2_9BACT</name>
<dbReference type="PANTHER" id="PTHR15241">
    <property type="entry name" value="TRANSFORMER-2-RELATED"/>
    <property type="match status" value="1"/>
</dbReference>
<gene>
    <name evidence="2" type="ORF">SAMN02745131_00311</name>
</gene>
<dbReference type="RefSeq" id="WP_072833466.1">
    <property type="nucleotide sequence ID" value="NZ_FQUU01000001.1"/>
</dbReference>
<evidence type="ECO:0000313" key="3">
    <source>
        <dbReference type="Proteomes" id="UP000184048"/>
    </source>
</evidence>
<dbReference type="PROSITE" id="PS50102">
    <property type="entry name" value="RRM"/>
    <property type="match status" value="1"/>
</dbReference>
<organism evidence="2 3">
    <name type="scientific">Flavisolibacter ginsengisoli DSM 18119</name>
    <dbReference type="NCBI Taxonomy" id="1121884"/>
    <lineage>
        <taxon>Bacteria</taxon>
        <taxon>Pseudomonadati</taxon>
        <taxon>Bacteroidota</taxon>
        <taxon>Chitinophagia</taxon>
        <taxon>Chitinophagales</taxon>
        <taxon>Chitinophagaceae</taxon>
        <taxon>Flavisolibacter</taxon>
    </lineage>
</organism>
<dbReference type="EMBL" id="FQUU01000001">
    <property type="protein sequence ID" value="SHE38295.1"/>
    <property type="molecule type" value="Genomic_DNA"/>
</dbReference>
<feature type="domain" description="RRM" evidence="1">
    <location>
        <begin position="1"/>
        <end position="79"/>
    </location>
</feature>
<dbReference type="Proteomes" id="UP000184048">
    <property type="component" value="Unassembled WGS sequence"/>
</dbReference>